<comment type="catalytic activity">
    <reaction evidence="15">
        <text>RNA(n) + a ribonucleoside 5'-triphosphate = RNA(n+1) + diphosphate</text>
        <dbReference type="Rhea" id="RHEA:21248"/>
        <dbReference type="Rhea" id="RHEA-COMP:14527"/>
        <dbReference type="Rhea" id="RHEA-COMP:17342"/>
        <dbReference type="ChEBI" id="CHEBI:33019"/>
        <dbReference type="ChEBI" id="CHEBI:61557"/>
        <dbReference type="ChEBI" id="CHEBI:140395"/>
        <dbReference type="EC" id="2.7.7.6"/>
    </reaction>
</comment>
<dbReference type="InterPro" id="IPR015712">
    <property type="entry name" value="DNA-dir_RNA_pol_su2"/>
</dbReference>
<reference evidence="21 22" key="1">
    <citation type="submission" date="2017-09" db="EMBL/GenBank/DDBJ databases">
        <title>Genome sequencing of Besnoitia besnoiti strain Bb-Ger1.</title>
        <authorList>
            <person name="Schares G."/>
            <person name="Venepally P."/>
            <person name="Lorenzi H.A."/>
        </authorList>
    </citation>
    <scope>NUCLEOTIDE SEQUENCE [LARGE SCALE GENOMIC DNA]</scope>
    <source>
        <strain evidence="21 22">Bb-Ger1</strain>
    </source>
</reference>
<gene>
    <name evidence="21" type="ORF">BESB_086300</name>
</gene>
<comment type="subcellular location">
    <subcellularLocation>
        <location evidence="2">Plastid</location>
        <location evidence="2">Apicoplast</location>
    </subcellularLocation>
</comment>
<dbReference type="OrthoDB" id="35661at2759"/>
<dbReference type="Gene3D" id="3.90.1100.10">
    <property type="match status" value="1"/>
</dbReference>
<organism evidence="21 22">
    <name type="scientific">Besnoitia besnoiti</name>
    <name type="common">Apicomplexan protozoan</name>
    <dbReference type="NCBI Taxonomy" id="94643"/>
    <lineage>
        <taxon>Eukaryota</taxon>
        <taxon>Sar</taxon>
        <taxon>Alveolata</taxon>
        <taxon>Apicomplexa</taxon>
        <taxon>Conoidasida</taxon>
        <taxon>Coccidia</taxon>
        <taxon>Eucoccidiorida</taxon>
        <taxon>Eimeriorina</taxon>
        <taxon>Sarcocystidae</taxon>
        <taxon>Besnoitia</taxon>
    </lineage>
</organism>
<evidence type="ECO:0000256" key="6">
    <source>
        <dbReference type="ARBA" id="ARBA00022478"/>
    </source>
</evidence>
<dbReference type="Gene3D" id="2.30.150.10">
    <property type="entry name" value="DNA-directed RNA polymerase, beta subunit, external 1 domain"/>
    <property type="match status" value="1"/>
</dbReference>
<evidence type="ECO:0000256" key="14">
    <source>
        <dbReference type="ARBA" id="ARBA00032782"/>
    </source>
</evidence>
<evidence type="ECO:0000256" key="12">
    <source>
        <dbReference type="ARBA" id="ARBA00026088"/>
    </source>
</evidence>
<dbReference type="Gene3D" id="3.90.1110.10">
    <property type="entry name" value="RNA polymerase Rpb2, domain 2"/>
    <property type="match status" value="1"/>
</dbReference>
<dbReference type="GO" id="GO:0003677">
    <property type="term" value="F:DNA binding"/>
    <property type="evidence" value="ECO:0007669"/>
    <property type="project" value="InterPro"/>
</dbReference>
<dbReference type="Gene3D" id="2.40.270.10">
    <property type="entry name" value="DNA-directed RNA polymerase, subunit 2, domain 6"/>
    <property type="match status" value="2"/>
</dbReference>
<dbReference type="Gene3D" id="2.40.50.150">
    <property type="match status" value="1"/>
</dbReference>
<dbReference type="InterPro" id="IPR007641">
    <property type="entry name" value="RNA_pol_Rpb2_7"/>
</dbReference>
<dbReference type="RefSeq" id="XP_029214591.1">
    <property type="nucleotide sequence ID" value="NW_021703914.1"/>
</dbReference>
<keyword evidence="17" id="KW-0472">Membrane</keyword>
<dbReference type="Pfam" id="PF04565">
    <property type="entry name" value="RNA_pol_Rpb2_3"/>
    <property type="match status" value="1"/>
</dbReference>
<dbReference type="GO" id="GO:0020011">
    <property type="term" value="C:apicoplast"/>
    <property type="evidence" value="ECO:0007669"/>
    <property type="project" value="UniProtKB-SubCell"/>
</dbReference>
<evidence type="ECO:0000256" key="17">
    <source>
        <dbReference type="SAM" id="Phobius"/>
    </source>
</evidence>
<keyword evidence="11" id="KW-0804">Transcription</keyword>
<sequence length="1056" mass="124515">MAFKIKTFFSIKSHKVFYTDFYFFLKKKLIVLIKNIFPEYFNFNYKYKNWNLICLTDLLYFKVNNTQFLDNIQYINSLIKIFLPLKFQNLKTNKTFIKNLLIFELPKYNSSNFCYLNGLKKIFISKYFTSNGVFFFKHLKRKYNIYYAKLFLTNTIFFNIVLDLKLKQLYISIKNLKFNFILLLYYLGITNIDILKYSRYKNSKILKLLIFTALQTNLNYKKKFLLKNLNYLKYIFKTTHLNKNYKNFIIDKNKLNYNYGNFNKNNFLTLDLIFILDLLLDLHAKKLCFKNLDHLDNKHINTIGNYFQHNFKFYLNKFKTILPNLIKLSKLKKFSLLKVYNFKELLILNPLVQYIEQINSFSELMHKYKLNNYNSFSKGILNLREICLNQIGKLCLIDTTEGINCGLIVSFSKHIRIYKKGILQVYYSLIFKHKTKEFINFKTSLDQELYLVQFTNITLRKNKLFNENVQLVYNKNNFRIKFFSNKKSILLKVTDLFSFTENLIPFIKYNDPARCLMGAKMQVQSVPLLNKKKSLVVTGYEKELITKSDTTIKALQEGIVLNASSIKIQIKDLFNREIIYYLSKYKKSNQHTLIHQKPLVWNGERVFLNQLLTQHQDIVDSEFAIGNNVLIYYGNFCGYDFEDAIIVSKKVLYQQMFSSLHIDIYEFNFCYNNEHDIEFSTLEIPKQSYYIKKNLDSLGIIKEGEKILTGSVLLTKIKVTKPTSTYKPILKLIYSIFGKTIRNIKDNSLYIQTGKNGRVSKIEFFLTNINSYSNKYKNHNNSYLKCRIFICKQRFLTVGDKLCGRYGNKGILSYIAENTDLPFLQNSLYPDIIVGALGIPSRMNLGQLFEALIGKISFSYNIRILPSFTGSSNSYFNYLKLLIYNFLMFSSFKKGSNWLYNFSLPGKFCIRDGRTGTKLKSSVLCGVSRYSKLIHMVKDKLHFRTTGPYTEILQQPLKGKRNLGGQRFGEMEIWALEAFGAAYNLKEILNYKSDDCFARNSLQDYLLFKNTELQNSTITESFRVILKEFNGLILNLELFLITDDLEENYLNLTINY</sequence>
<evidence type="ECO:0000256" key="5">
    <source>
        <dbReference type="ARBA" id="ARBA00021955"/>
    </source>
</evidence>
<feature type="domain" description="DNA-directed RNA polymerase subunit 2 hybrid-binding" evidence="18">
    <location>
        <begin position="555"/>
        <end position="961"/>
    </location>
</feature>
<keyword evidence="6" id="KW-0240">DNA-directed RNA polymerase</keyword>
<evidence type="ECO:0000256" key="15">
    <source>
        <dbReference type="ARBA" id="ARBA00048552"/>
    </source>
</evidence>
<dbReference type="GO" id="GO:0032549">
    <property type="term" value="F:ribonucleoside binding"/>
    <property type="evidence" value="ECO:0007669"/>
    <property type="project" value="InterPro"/>
</dbReference>
<evidence type="ECO:0000256" key="1">
    <source>
        <dbReference type="ARBA" id="ARBA00004026"/>
    </source>
</evidence>
<comment type="function">
    <text evidence="1">DNA-dependent RNA polymerase catalyzes the transcription of DNA into RNA using the four ribonucleoside triphosphates as substrates.</text>
</comment>
<feature type="transmembrane region" description="Helical" evidence="17">
    <location>
        <begin position="176"/>
        <end position="195"/>
    </location>
</feature>
<dbReference type="InterPro" id="IPR037033">
    <property type="entry name" value="DNA-dir_RNAP_su2_hyb_sf"/>
</dbReference>
<dbReference type="EMBL" id="NWUJ01000186">
    <property type="protein sequence ID" value="PFH30578.1"/>
    <property type="molecule type" value="Genomic_DNA"/>
</dbReference>
<feature type="transmembrane region" description="Helical" evidence="17">
    <location>
        <begin position="146"/>
        <end position="164"/>
    </location>
</feature>
<dbReference type="CDD" id="cd00653">
    <property type="entry name" value="RNA_pol_B_RPB2"/>
    <property type="match status" value="1"/>
</dbReference>
<evidence type="ECO:0000256" key="9">
    <source>
        <dbReference type="ARBA" id="ARBA00022695"/>
    </source>
</evidence>
<evidence type="ECO:0000256" key="7">
    <source>
        <dbReference type="ARBA" id="ARBA00022640"/>
    </source>
</evidence>
<evidence type="ECO:0000256" key="11">
    <source>
        <dbReference type="ARBA" id="ARBA00023163"/>
    </source>
</evidence>
<evidence type="ECO:0000259" key="20">
    <source>
        <dbReference type="Pfam" id="PF04565"/>
    </source>
</evidence>
<dbReference type="GO" id="GO:0003899">
    <property type="term" value="F:DNA-directed RNA polymerase activity"/>
    <property type="evidence" value="ECO:0007669"/>
    <property type="project" value="UniProtKB-EC"/>
</dbReference>
<dbReference type="STRING" id="94643.A0A2A9LVS3"/>
<dbReference type="SUPFAM" id="SSF64484">
    <property type="entry name" value="beta and beta-prime subunits of DNA dependent RNA-polymerase"/>
    <property type="match status" value="1"/>
</dbReference>
<comment type="caution">
    <text evidence="21">The sequence shown here is derived from an EMBL/GenBank/DDBJ whole genome shotgun (WGS) entry which is preliminary data.</text>
</comment>
<evidence type="ECO:0000256" key="10">
    <source>
        <dbReference type="ARBA" id="ARBA00022887"/>
    </source>
</evidence>
<comment type="similarity">
    <text evidence="3 16">Belongs to the RNA polymerase beta chain family.</text>
</comment>
<keyword evidence="17" id="KW-1133">Transmembrane helix</keyword>
<dbReference type="GeneID" id="40313556"/>
<evidence type="ECO:0000256" key="8">
    <source>
        <dbReference type="ARBA" id="ARBA00022679"/>
    </source>
</evidence>
<dbReference type="Pfam" id="PF00562">
    <property type="entry name" value="RNA_pol_Rpb2_6"/>
    <property type="match status" value="1"/>
</dbReference>
<keyword evidence="17" id="KW-0812">Transmembrane</keyword>
<comment type="subunit">
    <text evidence="12">In plastids the minimal PEP RNA polymerase catalytic core is composed of four subunits: alpha, beta, beta', and beta''. When a (nuclear-encoded) sigma factor is associated with the core the holoenzyme is formed, which can initiate transcription.</text>
</comment>
<dbReference type="InterPro" id="IPR014724">
    <property type="entry name" value="RNA_pol_RPB2_OB-fold"/>
</dbReference>
<feature type="domain" description="RNA polymerase Rpb2" evidence="20">
    <location>
        <begin position="353"/>
        <end position="417"/>
    </location>
</feature>
<dbReference type="InterPro" id="IPR007645">
    <property type="entry name" value="RNA_pol_Rpb2_3"/>
</dbReference>
<evidence type="ECO:0000259" key="19">
    <source>
        <dbReference type="Pfam" id="PF04560"/>
    </source>
</evidence>
<dbReference type="Pfam" id="PF04560">
    <property type="entry name" value="RNA_pol_Rpb2_7"/>
    <property type="match status" value="1"/>
</dbReference>
<dbReference type="InterPro" id="IPR042107">
    <property type="entry name" value="DNA-dir_RNA_pol_bsu_ext_1_sf"/>
</dbReference>
<evidence type="ECO:0000256" key="2">
    <source>
        <dbReference type="ARBA" id="ARBA00004467"/>
    </source>
</evidence>
<keyword evidence="8" id="KW-0808">Transferase</keyword>
<keyword evidence="10" id="KW-0933">Apicoplast</keyword>
<dbReference type="GO" id="GO:0000428">
    <property type="term" value="C:DNA-directed RNA polymerase complex"/>
    <property type="evidence" value="ECO:0007669"/>
    <property type="project" value="UniProtKB-KW"/>
</dbReference>
<dbReference type="Gene3D" id="2.40.50.100">
    <property type="match status" value="1"/>
</dbReference>
<keyword evidence="22" id="KW-1185">Reference proteome</keyword>
<evidence type="ECO:0000259" key="18">
    <source>
        <dbReference type="Pfam" id="PF00562"/>
    </source>
</evidence>
<evidence type="ECO:0000313" key="21">
    <source>
        <dbReference type="EMBL" id="PFH30578.1"/>
    </source>
</evidence>
<keyword evidence="9" id="KW-0548">Nucleotidyltransferase</keyword>
<dbReference type="Proteomes" id="UP000224006">
    <property type="component" value="Apicoplast Pltd"/>
</dbReference>
<evidence type="ECO:0000256" key="13">
    <source>
        <dbReference type="ARBA" id="ARBA00031090"/>
    </source>
</evidence>
<dbReference type="EC" id="2.7.7.6" evidence="4"/>
<dbReference type="Gene3D" id="3.90.1800.10">
    <property type="entry name" value="RNA polymerase alpha subunit dimerisation domain"/>
    <property type="match status" value="1"/>
</dbReference>
<name>A0A2A9LVS3_BESBE</name>
<evidence type="ECO:0000313" key="22">
    <source>
        <dbReference type="Proteomes" id="UP000224006"/>
    </source>
</evidence>
<evidence type="ECO:0000256" key="4">
    <source>
        <dbReference type="ARBA" id="ARBA00012418"/>
    </source>
</evidence>
<evidence type="ECO:0000256" key="16">
    <source>
        <dbReference type="RuleBase" id="RU000434"/>
    </source>
</evidence>
<feature type="domain" description="RNA polymerase Rpb2" evidence="19">
    <location>
        <begin position="964"/>
        <end position="1039"/>
    </location>
</feature>
<evidence type="ECO:0000256" key="3">
    <source>
        <dbReference type="ARBA" id="ARBA00006835"/>
    </source>
</evidence>
<dbReference type="VEuPathDB" id="ToxoDB:BESB_086300"/>
<accession>A0A2A9LVS3</accession>
<protein>
    <recommendedName>
        <fullName evidence="5">DNA-directed RNA polymerase subunit beta</fullName>
        <ecNumber evidence="4">2.7.7.6</ecNumber>
    </recommendedName>
    <alternativeName>
        <fullName evidence="14">PEP</fullName>
    </alternativeName>
    <alternativeName>
        <fullName evidence="13">Plastid-encoded RNA polymerase subunit beta</fullName>
    </alternativeName>
</protein>
<dbReference type="InterPro" id="IPR007120">
    <property type="entry name" value="DNA-dir_RNAP_su2_dom"/>
</dbReference>
<dbReference type="PANTHER" id="PTHR20856">
    <property type="entry name" value="DNA-DIRECTED RNA POLYMERASE I SUBUNIT 2"/>
    <property type="match status" value="1"/>
</dbReference>
<keyword evidence="7" id="KW-0934">Plastid</keyword>
<dbReference type="GO" id="GO:0006351">
    <property type="term" value="P:DNA-templated transcription"/>
    <property type="evidence" value="ECO:0007669"/>
    <property type="project" value="InterPro"/>
</dbReference>
<proteinExistence type="inferred from homology"/>
<dbReference type="AlphaFoldDB" id="A0A2A9LVS3"/>
<dbReference type="InterPro" id="IPR037034">
    <property type="entry name" value="RNA_pol_Rpb2_2_sf"/>
</dbReference>